<dbReference type="Gene3D" id="4.10.240.10">
    <property type="entry name" value="Zn(2)-C6 fungal-type DNA-binding domain"/>
    <property type="match status" value="1"/>
</dbReference>
<gene>
    <name evidence="8" type="ORF">N7505_010398</name>
</gene>
<keyword evidence="5" id="KW-0539">Nucleus</keyword>
<evidence type="ECO:0000313" key="8">
    <source>
        <dbReference type="EMBL" id="KAJ5255247.1"/>
    </source>
</evidence>
<evidence type="ECO:0000259" key="7">
    <source>
        <dbReference type="PROSITE" id="PS50048"/>
    </source>
</evidence>
<keyword evidence="3" id="KW-0238">DNA-binding</keyword>
<proteinExistence type="predicted"/>
<comment type="subcellular location">
    <subcellularLocation>
        <location evidence="1">Nucleus</location>
    </subcellularLocation>
</comment>
<evidence type="ECO:0000256" key="6">
    <source>
        <dbReference type="SAM" id="MobiDB-lite"/>
    </source>
</evidence>
<dbReference type="Proteomes" id="UP001220256">
    <property type="component" value="Unassembled WGS sequence"/>
</dbReference>
<evidence type="ECO:0000256" key="5">
    <source>
        <dbReference type="ARBA" id="ARBA00023242"/>
    </source>
</evidence>
<accession>A0ABQ8W3M3</accession>
<dbReference type="InterPro" id="IPR021858">
    <property type="entry name" value="Fun_TF"/>
</dbReference>
<dbReference type="InterPro" id="IPR001138">
    <property type="entry name" value="Zn2Cys6_DnaBD"/>
</dbReference>
<evidence type="ECO:0000256" key="4">
    <source>
        <dbReference type="ARBA" id="ARBA00023163"/>
    </source>
</evidence>
<protein>
    <recommendedName>
        <fullName evidence="7">Zn(2)-C6 fungal-type domain-containing protein</fullName>
    </recommendedName>
</protein>
<dbReference type="Pfam" id="PF11951">
    <property type="entry name" value="Fungal_trans_2"/>
    <property type="match status" value="1"/>
</dbReference>
<feature type="region of interest" description="Disordered" evidence="6">
    <location>
        <begin position="16"/>
        <end position="54"/>
    </location>
</feature>
<evidence type="ECO:0000313" key="9">
    <source>
        <dbReference type="Proteomes" id="UP001220256"/>
    </source>
</evidence>
<dbReference type="PANTHER" id="PTHR37534">
    <property type="entry name" value="TRANSCRIPTIONAL ACTIVATOR PROTEIN UGA3"/>
    <property type="match status" value="1"/>
</dbReference>
<dbReference type="SMART" id="SM00066">
    <property type="entry name" value="GAL4"/>
    <property type="match status" value="1"/>
</dbReference>
<dbReference type="InterPro" id="IPR036864">
    <property type="entry name" value="Zn2-C6_fun-type_DNA-bd_sf"/>
</dbReference>
<dbReference type="EMBL" id="JAPVEB010000010">
    <property type="protein sequence ID" value="KAJ5255247.1"/>
    <property type="molecule type" value="Genomic_DNA"/>
</dbReference>
<dbReference type="PROSITE" id="PS50048">
    <property type="entry name" value="ZN2_CY6_FUNGAL_2"/>
    <property type="match status" value="1"/>
</dbReference>
<evidence type="ECO:0000256" key="3">
    <source>
        <dbReference type="ARBA" id="ARBA00023125"/>
    </source>
</evidence>
<evidence type="ECO:0000256" key="1">
    <source>
        <dbReference type="ARBA" id="ARBA00004123"/>
    </source>
</evidence>
<dbReference type="PROSITE" id="PS00463">
    <property type="entry name" value="ZN2_CY6_FUNGAL_1"/>
    <property type="match status" value="1"/>
</dbReference>
<keyword evidence="2" id="KW-0805">Transcription regulation</keyword>
<feature type="non-terminal residue" evidence="8">
    <location>
        <position position="1"/>
    </location>
</feature>
<feature type="domain" description="Zn(2)-C6 fungal-type" evidence="7">
    <location>
        <begin position="59"/>
        <end position="89"/>
    </location>
</feature>
<organism evidence="8 9">
    <name type="scientific">Penicillium chrysogenum</name>
    <name type="common">Penicillium notatum</name>
    <dbReference type="NCBI Taxonomy" id="5076"/>
    <lineage>
        <taxon>Eukaryota</taxon>
        <taxon>Fungi</taxon>
        <taxon>Dikarya</taxon>
        <taxon>Ascomycota</taxon>
        <taxon>Pezizomycotina</taxon>
        <taxon>Eurotiomycetes</taxon>
        <taxon>Eurotiomycetidae</taxon>
        <taxon>Eurotiales</taxon>
        <taxon>Aspergillaceae</taxon>
        <taxon>Penicillium</taxon>
        <taxon>Penicillium chrysogenum species complex</taxon>
    </lineage>
</organism>
<dbReference type="SUPFAM" id="SSF57701">
    <property type="entry name" value="Zn2/Cys6 DNA-binding domain"/>
    <property type="match status" value="1"/>
</dbReference>
<sequence>RLLAQPRTLLFLKTRKSEPTMVNPRTTTMPTAMTDGVPKPPTHSGPSDRGRLHKRSRSGCFTCRLRRKKCDEGHPTCSACTSLCLKCEYKRPSWWANAEQRRAQKERIKNTIKHTKAMERRGSLQGHMDRIRAGLVSASPPLIGEYDFNRPNLGEPGDPFTSHLHTPSFPPGTYPPQYAPYEVDVRTERQTFVNDVPLRHDSSVSTFSAMGPPQLHNTLPTFHGDDWLQEDCFRQTQPSTLNSTIIPQDYGPSLPYFQTTTIPVEDQDRPLLEHFVEHVLRMIFPILEVHQQSAARTRVILSALETNKSYLHCCLSVSAIHLKTTIGLEGEQIDHDIMRHRYEAISQLCQSLNRDTDHENILDATLAMIFFHCSVGAPDDSLPDIPWCDHFQAVSSLVNRLELSSSTAPQPSPNVMSPFSMSLTTWIDILGATMLGKSPQFAHTYRSKHLSATSSGLRELMGCDDRVMYLISEIACLDSLKLEGRIDELAVRHHVNALATQLEHTEPPGNVLAHPYSVTGTIQPEQLTRNISTIFRLASRIYLYSLVPGFDRNDPGIVNIVSAITNALQFIPAGPFGFDRSLVWPLLMAASFSTSGSTFRHVLAERAAALGEIGDVGAFGRMYRLVQEVWRLSDDSEPLLDDSNGHESQYSVMKHELLPSPGVGPSSAPTGVRQIKRQSVHWRDIMDRNGWRYLLI</sequence>
<reference evidence="8 9" key="1">
    <citation type="journal article" date="2023" name="IMA Fungus">
        <title>Comparative genomic study of the Penicillium genus elucidates a diverse pangenome and 15 lateral gene transfer events.</title>
        <authorList>
            <person name="Petersen C."/>
            <person name="Sorensen T."/>
            <person name="Nielsen M.R."/>
            <person name="Sondergaard T.E."/>
            <person name="Sorensen J.L."/>
            <person name="Fitzpatrick D.A."/>
            <person name="Frisvad J.C."/>
            <person name="Nielsen K.L."/>
        </authorList>
    </citation>
    <scope>NUCLEOTIDE SEQUENCE [LARGE SCALE GENOMIC DNA]</scope>
    <source>
        <strain evidence="8 9">IBT 3361</strain>
    </source>
</reference>
<keyword evidence="4" id="KW-0804">Transcription</keyword>
<dbReference type="CDD" id="cd00067">
    <property type="entry name" value="GAL4"/>
    <property type="match status" value="1"/>
</dbReference>
<keyword evidence="9" id="KW-1185">Reference proteome</keyword>
<dbReference type="PANTHER" id="PTHR37534:SF12">
    <property type="entry name" value="ZN(2)-C6 FUNGAL-TYPE DOMAIN-CONTAINING PROTEIN"/>
    <property type="match status" value="1"/>
</dbReference>
<evidence type="ECO:0000256" key="2">
    <source>
        <dbReference type="ARBA" id="ARBA00023015"/>
    </source>
</evidence>
<comment type="caution">
    <text evidence="8">The sequence shown here is derived from an EMBL/GenBank/DDBJ whole genome shotgun (WGS) entry which is preliminary data.</text>
</comment>
<name>A0ABQ8W3M3_PENCH</name>
<dbReference type="Pfam" id="PF00172">
    <property type="entry name" value="Zn_clus"/>
    <property type="match status" value="1"/>
</dbReference>